<dbReference type="EMBL" id="CP022415">
    <property type="protein sequence ID" value="ASM71621.1"/>
    <property type="molecule type" value="Genomic_DNA"/>
</dbReference>
<evidence type="ECO:0000259" key="1">
    <source>
        <dbReference type="PROSITE" id="PS51819"/>
    </source>
</evidence>
<keyword evidence="2" id="KW-0560">Oxidoreductase</keyword>
<dbReference type="Proteomes" id="UP000199754">
    <property type="component" value="Chromosome"/>
</dbReference>
<dbReference type="InterPro" id="IPR029068">
    <property type="entry name" value="Glyas_Bleomycin-R_OHBP_Dase"/>
</dbReference>
<name>A0A221JXZ3_9RHOB</name>
<keyword evidence="3" id="KW-1185">Reference proteome</keyword>
<dbReference type="InterPro" id="IPR004360">
    <property type="entry name" value="Glyas_Fos-R_dOase_dom"/>
</dbReference>
<protein>
    <submittedName>
        <fullName evidence="2">Glyoxalase/bleomycin resistance protein/Dioxygenase superfamily protein</fullName>
    </submittedName>
</protein>
<dbReference type="Pfam" id="PF00903">
    <property type="entry name" value="Glyoxalase"/>
    <property type="match status" value="1"/>
</dbReference>
<dbReference type="PANTHER" id="PTHR36503:SF1">
    <property type="entry name" value="BLR2520 PROTEIN"/>
    <property type="match status" value="1"/>
</dbReference>
<evidence type="ECO:0000313" key="2">
    <source>
        <dbReference type="EMBL" id="ASM71621.1"/>
    </source>
</evidence>
<dbReference type="PROSITE" id="PS51819">
    <property type="entry name" value="VOC"/>
    <property type="match status" value="1"/>
</dbReference>
<dbReference type="CDD" id="cd07251">
    <property type="entry name" value="VOC_like"/>
    <property type="match status" value="1"/>
</dbReference>
<dbReference type="GO" id="GO:0051213">
    <property type="term" value="F:dioxygenase activity"/>
    <property type="evidence" value="ECO:0007669"/>
    <property type="project" value="UniProtKB-KW"/>
</dbReference>
<organism evidence="2 3">
    <name type="scientific">Pseudosulfitobacter pseudonitzschiae</name>
    <dbReference type="NCBI Taxonomy" id="1402135"/>
    <lineage>
        <taxon>Bacteria</taxon>
        <taxon>Pseudomonadati</taxon>
        <taxon>Pseudomonadota</taxon>
        <taxon>Alphaproteobacteria</taxon>
        <taxon>Rhodobacterales</taxon>
        <taxon>Roseobacteraceae</taxon>
        <taxon>Pseudosulfitobacter</taxon>
    </lineage>
</organism>
<accession>A0A221JXZ3</accession>
<dbReference type="Gene3D" id="3.10.180.10">
    <property type="entry name" value="2,3-Dihydroxybiphenyl 1,2-Dioxygenase, domain 1"/>
    <property type="match status" value="1"/>
</dbReference>
<keyword evidence="2" id="KW-0223">Dioxygenase</keyword>
<dbReference type="InterPro" id="IPR037523">
    <property type="entry name" value="VOC_core"/>
</dbReference>
<evidence type="ECO:0000313" key="3">
    <source>
        <dbReference type="Proteomes" id="UP000199754"/>
    </source>
</evidence>
<dbReference type="STRING" id="1402135.SAMN05444149_10525"/>
<feature type="domain" description="VOC" evidence="1">
    <location>
        <begin position="5"/>
        <end position="126"/>
    </location>
</feature>
<dbReference type="PANTHER" id="PTHR36503">
    <property type="entry name" value="BLR2520 PROTEIN"/>
    <property type="match status" value="1"/>
</dbReference>
<dbReference type="SUPFAM" id="SSF54593">
    <property type="entry name" value="Glyoxalase/Bleomycin resistance protein/Dihydroxybiphenyl dioxygenase"/>
    <property type="match status" value="1"/>
</dbReference>
<sequence>MMEQRISLITLGVRDLAAQTAFYTALGWQPVDSPDGVVAFDLIGQTLGLYPLEDLARDMGLPVDALGHGAVTLAYNVRDKEQVAPLLAQAEAAGARILKPAHDVFWGGHIGYFADPEGHIWEIAHNPFAPLAPDGAFQWNGAV</sequence>
<reference evidence="2 3" key="1">
    <citation type="submission" date="2017-07" db="EMBL/GenBank/DDBJ databases">
        <title>Genome Sequence of Sulfitobacter pseudonitzschiae Strain SMR1 Isolated from a culture of the Diatom Skeletonema marinoi.</title>
        <authorList>
            <person name="Topel M."/>
            <person name="Pinder M.I.M."/>
            <person name="Johansson O.N."/>
            <person name="Kourtchenko O."/>
            <person name="Godhe A."/>
            <person name="Clarke A.K."/>
        </authorList>
    </citation>
    <scope>NUCLEOTIDE SEQUENCE [LARGE SCALE GENOMIC DNA]</scope>
    <source>
        <strain evidence="2 3">SMR1</strain>
    </source>
</reference>
<gene>
    <name evidence="2" type="ORF">SULPSESMR1_00790</name>
</gene>
<proteinExistence type="predicted"/>
<dbReference type="AlphaFoldDB" id="A0A221JXZ3"/>
<dbReference type="KEGG" id="spse:SULPSESMR1_00790"/>